<dbReference type="PANTHER" id="PTHR24347">
    <property type="entry name" value="SERINE/THREONINE-PROTEIN KINASE"/>
    <property type="match status" value="1"/>
</dbReference>
<sequence length="365" mass="40764">MSNIQDDYIIGEVVGKGAFSEVHKGINKTSHLPVAIKKVNKARVKNKEELVREVAILRAYVAHQYRAIGLGHPSLPLHLLYPFFPRPSAFTAHLRACLALFPVLISIDHPNVIELFAAYDTDAFSYIVTELLVGGELFDRIVDRGSYSEQDAAGIMRQLLSALQYLHEQQIVHRDLKPENLLCSTMDASARIVISDFGLAVQLGPDEHLKQSCGTPGYAAPEVVARKPYRFEPDVFSAGVILYILLCGYPPFYSDDDNDQELFNATLKGDWCFEDGDWTEVSKTAMELISDMMTLDASRRPTVADILGNDWILGTSAPNKDIHRRVSQQLSRFMAKRRWRKAFNVNRAVGKLLRAGTDAVLLASS</sequence>
<keyword evidence="4" id="KW-0418">Kinase</keyword>
<accession>A9UVB2</accession>
<dbReference type="Pfam" id="PF07714">
    <property type="entry name" value="PK_Tyr_Ser-Thr"/>
    <property type="match status" value="1"/>
</dbReference>
<keyword evidence="3 6" id="KW-0547">Nucleotide-binding</keyword>
<dbReference type="CDD" id="cd05117">
    <property type="entry name" value="STKc_CAMK"/>
    <property type="match status" value="1"/>
</dbReference>
<dbReference type="SMART" id="SM00220">
    <property type="entry name" value="S_TKc"/>
    <property type="match status" value="1"/>
</dbReference>
<dbReference type="Gene3D" id="1.10.510.10">
    <property type="entry name" value="Transferase(Phosphotransferase) domain 1"/>
    <property type="match status" value="1"/>
</dbReference>
<evidence type="ECO:0000256" key="4">
    <source>
        <dbReference type="ARBA" id="ARBA00022777"/>
    </source>
</evidence>
<feature type="domain" description="Protein kinase" evidence="8">
    <location>
        <begin position="8"/>
        <end position="312"/>
    </location>
</feature>
<dbReference type="InterPro" id="IPR008271">
    <property type="entry name" value="Ser/Thr_kinase_AS"/>
</dbReference>
<dbReference type="Proteomes" id="UP000001357">
    <property type="component" value="Unassembled WGS sequence"/>
</dbReference>
<evidence type="ECO:0000256" key="2">
    <source>
        <dbReference type="ARBA" id="ARBA00022679"/>
    </source>
</evidence>
<dbReference type="KEGG" id="mbr:MONBRDRAFT_23949"/>
<evidence type="ECO:0000256" key="6">
    <source>
        <dbReference type="PROSITE-ProRule" id="PRU10141"/>
    </source>
</evidence>
<evidence type="ECO:0000256" key="1">
    <source>
        <dbReference type="ARBA" id="ARBA00022527"/>
    </source>
</evidence>
<dbReference type="FunFam" id="1.10.510.10:FF:000026">
    <property type="entry name" value="Calcium/calmodulin-dependent protein kinase type 1"/>
    <property type="match status" value="1"/>
</dbReference>
<dbReference type="GO" id="GO:0007165">
    <property type="term" value="P:signal transduction"/>
    <property type="evidence" value="ECO:0000318"/>
    <property type="project" value="GO_Central"/>
</dbReference>
<dbReference type="AlphaFoldDB" id="A9UVB2"/>
<dbReference type="Gene3D" id="3.30.200.20">
    <property type="entry name" value="Phosphorylase Kinase, domain 1"/>
    <property type="match status" value="2"/>
</dbReference>
<dbReference type="GO" id="GO:0005524">
    <property type="term" value="F:ATP binding"/>
    <property type="evidence" value="ECO:0007669"/>
    <property type="project" value="UniProtKB-UniRule"/>
</dbReference>
<evidence type="ECO:0000256" key="7">
    <source>
        <dbReference type="RuleBase" id="RU000304"/>
    </source>
</evidence>
<dbReference type="InterPro" id="IPR011009">
    <property type="entry name" value="Kinase-like_dom_sf"/>
</dbReference>
<keyword evidence="10" id="KW-1185">Reference proteome</keyword>
<dbReference type="GO" id="GO:0004674">
    <property type="term" value="F:protein serine/threonine kinase activity"/>
    <property type="evidence" value="ECO:0000318"/>
    <property type="project" value="GO_Central"/>
</dbReference>
<feature type="binding site" evidence="6">
    <location>
        <position position="38"/>
    </location>
    <ligand>
        <name>ATP</name>
        <dbReference type="ChEBI" id="CHEBI:30616"/>
    </ligand>
</feature>
<dbReference type="InterPro" id="IPR001245">
    <property type="entry name" value="Ser-Thr/Tyr_kinase_cat_dom"/>
</dbReference>
<dbReference type="SUPFAM" id="SSF56112">
    <property type="entry name" value="Protein kinase-like (PK-like)"/>
    <property type="match status" value="1"/>
</dbReference>
<keyword evidence="2" id="KW-0808">Transferase</keyword>
<gene>
    <name evidence="9" type="ORF">MONBRDRAFT_23949</name>
</gene>
<keyword evidence="1 7" id="KW-0723">Serine/threonine-protein kinase</keyword>
<evidence type="ECO:0000256" key="3">
    <source>
        <dbReference type="ARBA" id="ARBA00022741"/>
    </source>
</evidence>
<evidence type="ECO:0000313" key="10">
    <source>
        <dbReference type="Proteomes" id="UP000001357"/>
    </source>
</evidence>
<dbReference type="PROSITE" id="PS00107">
    <property type="entry name" value="PROTEIN_KINASE_ATP"/>
    <property type="match status" value="1"/>
</dbReference>
<evidence type="ECO:0000256" key="5">
    <source>
        <dbReference type="ARBA" id="ARBA00022840"/>
    </source>
</evidence>
<evidence type="ECO:0000259" key="8">
    <source>
        <dbReference type="PROSITE" id="PS50011"/>
    </source>
</evidence>
<dbReference type="PROSITE" id="PS00108">
    <property type="entry name" value="PROTEIN_KINASE_ST"/>
    <property type="match status" value="1"/>
</dbReference>
<dbReference type="eggNOG" id="KOG0032">
    <property type="taxonomic scope" value="Eukaryota"/>
</dbReference>
<dbReference type="Pfam" id="PF00069">
    <property type="entry name" value="Pkinase"/>
    <property type="match status" value="1"/>
</dbReference>
<dbReference type="InterPro" id="IPR000719">
    <property type="entry name" value="Prot_kinase_dom"/>
</dbReference>
<comment type="similarity">
    <text evidence="7">Belongs to the protein kinase superfamily.</text>
</comment>
<dbReference type="GO" id="GO:0005737">
    <property type="term" value="C:cytoplasm"/>
    <property type="evidence" value="ECO:0000318"/>
    <property type="project" value="GO_Central"/>
</dbReference>
<organism evidence="9 10">
    <name type="scientific">Monosiga brevicollis</name>
    <name type="common">Choanoflagellate</name>
    <dbReference type="NCBI Taxonomy" id="81824"/>
    <lineage>
        <taxon>Eukaryota</taxon>
        <taxon>Choanoflagellata</taxon>
        <taxon>Craspedida</taxon>
        <taxon>Salpingoecidae</taxon>
        <taxon>Monosiga</taxon>
    </lineage>
</organism>
<dbReference type="GeneID" id="5889347"/>
<keyword evidence="5 6" id="KW-0067">ATP-binding</keyword>
<proteinExistence type="inferred from homology"/>
<dbReference type="EMBL" id="CH991546">
    <property type="protein sequence ID" value="EDQ90863.1"/>
    <property type="molecule type" value="Genomic_DNA"/>
</dbReference>
<evidence type="ECO:0000313" key="9">
    <source>
        <dbReference type="EMBL" id="EDQ90863.1"/>
    </source>
</evidence>
<reference evidence="9 10" key="1">
    <citation type="journal article" date="2008" name="Nature">
        <title>The genome of the choanoflagellate Monosiga brevicollis and the origin of metazoans.</title>
        <authorList>
            <consortium name="JGI Sequencing"/>
            <person name="King N."/>
            <person name="Westbrook M.J."/>
            <person name="Young S.L."/>
            <person name="Kuo A."/>
            <person name="Abedin M."/>
            <person name="Chapman J."/>
            <person name="Fairclough S."/>
            <person name="Hellsten U."/>
            <person name="Isogai Y."/>
            <person name="Letunic I."/>
            <person name="Marr M."/>
            <person name="Pincus D."/>
            <person name="Putnam N."/>
            <person name="Rokas A."/>
            <person name="Wright K.J."/>
            <person name="Zuzow R."/>
            <person name="Dirks W."/>
            <person name="Good M."/>
            <person name="Goodstein D."/>
            <person name="Lemons D."/>
            <person name="Li W."/>
            <person name="Lyons J.B."/>
            <person name="Morris A."/>
            <person name="Nichols S."/>
            <person name="Richter D.J."/>
            <person name="Salamov A."/>
            <person name="Bork P."/>
            <person name="Lim W.A."/>
            <person name="Manning G."/>
            <person name="Miller W.T."/>
            <person name="McGinnis W."/>
            <person name="Shapiro H."/>
            <person name="Tjian R."/>
            <person name="Grigoriev I.V."/>
            <person name="Rokhsar D."/>
        </authorList>
    </citation>
    <scope>NUCLEOTIDE SEQUENCE [LARGE SCALE GENOMIC DNA]</scope>
    <source>
        <strain evidence="10">MX1 / ATCC 50154</strain>
    </source>
</reference>
<dbReference type="RefSeq" id="XP_001744160.1">
    <property type="nucleotide sequence ID" value="XM_001744108.1"/>
</dbReference>
<dbReference type="InParanoid" id="A9UVB2"/>
<dbReference type="PROSITE" id="PS50011">
    <property type="entry name" value="PROTEIN_KINASE_DOM"/>
    <property type="match status" value="1"/>
</dbReference>
<dbReference type="InterPro" id="IPR017441">
    <property type="entry name" value="Protein_kinase_ATP_BS"/>
</dbReference>
<name>A9UVB2_MONBE</name>
<dbReference type="STRING" id="81824.A9UVB2"/>
<protein>
    <recommendedName>
        <fullName evidence="8">Protein kinase domain-containing protein</fullName>
    </recommendedName>
</protein>